<dbReference type="PANTHER" id="PTHR38104:SF1">
    <property type="entry name" value="ANTI-SIGMA-E FACTOR RSEA"/>
    <property type="match status" value="1"/>
</dbReference>
<proteinExistence type="predicted"/>
<reference evidence="2 3" key="1">
    <citation type="submission" date="2021-02" db="EMBL/GenBank/DDBJ databases">
        <title>Niveibacterium changnyeongensis HC41.</title>
        <authorList>
            <person name="Kang M."/>
        </authorList>
    </citation>
    <scope>NUCLEOTIDE SEQUENCE [LARGE SCALE GENOMIC DNA]</scope>
    <source>
        <strain evidence="2 3">HC41</strain>
    </source>
</reference>
<dbReference type="InterPro" id="IPR052383">
    <property type="entry name" value="Anti-sigma-E_RseA-like"/>
</dbReference>
<gene>
    <name evidence="2" type="ORF">JY500_14910</name>
</gene>
<dbReference type="EMBL" id="CP071060">
    <property type="protein sequence ID" value="QSI75767.1"/>
    <property type="molecule type" value="Genomic_DNA"/>
</dbReference>
<dbReference type="SUPFAM" id="SSF89069">
    <property type="entry name" value="N-terminal, cytoplasmic domain of anti-sigmaE factor RseA"/>
    <property type="match status" value="1"/>
</dbReference>
<dbReference type="CDD" id="cd16328">
    <property type="entry name" value="RseA_N"/>
    <property type="match status" value="1"/>
</dbReference>
<evidence type="ECO:0000313" key="3">
    <source>
        <dbReference type="Proteomes" id="UP000663570"/>
    </source>
</evidence>
<sequence length="168" mass="17534">MKQQISALLDGELEPTGVQAILSRTKTDPALRECWDEYALIGDALRGETELSSDFTAKLMERLEAEPTVLAPAASAAVAKRRSALDTLLPIAATVAGVAVVAWLGLRVEPAAEPARVARAAGQAHAVSVGDADRAYLLAHHGYAGAQAVPGVGYYMRTAAEQVGDGVQ</sequence>
<accession>A0ABX7M8F1</accession>
<dbReference type="Gene3D" id="1.10.10.880">
    <property type="entry name" value="Anti sigma-E protein RseA, N-terminal domain"/>
    <property type="match status" value="1"/>
</dbReference>
<dbReference type="Pfam" id="PF03872">
    <property type="entry name" value="RseA_N"/>
    <property type="match status" value="1"/>
</dbReference>
<dbReference type="Proteomes" id="UP000663570">
    <property type="component" value="Chromosome"/>
</dbReference>
<dbReference type="InterPro" id="IPR036147">
    <property type="entry name" value="Anti-sigma_E_RseA_N_sf"/>
</dbReference>
<protein>
    <submittedName>
        <fullName evidence="2">Sigma-E factor negative regulatory protein</fullName>
    </submittedName>
</protein>
<organism evidence="2 3">
    <name type="scientific">Niveibacterium microcysteis</name>
    <dbReference type="NCBI Taxonomy" id="2811415"/>
    <lineage>
        <taxon>Bacteria</taxon>
        <taxon>Pseudomonadati</taxon>
        <taxon>Pseudomonadota</taxon>
        <taxon>Betaproteobacteria</taxon>
        <taxon>Rhodocyclales</taxon>
        <taxon>Rhodocyclaceae</taxon>
        <taxon>Niveibacterium</taxon>
    </lineage>
</organism>
<dbReference type="InterPro" id="IPR005572">
    <property type="entry name" value="Anti-sigma_E_RseA_N"/>
</dbReference>
<dbReference type="PANTHER" id="PTHR38104">
    <property type="match status" value="1"/>
</dbReference>
<dbReference type="RefSeq" id="WP_206253642.1">
    <property type="nucleotide sequence ID" value="NZ_CP071060.1"/>
</dbReference>
<name>A0ABX7M8F1_9RHOO</name>
<evidence type="ECO:0000313" key="2">
    <source>
        <dbReference type="EMBL" id="QSI75767.1"/>
    </source>
</evidence>
<feature type="domain" description="Anti sigma-E protein RseA N-terminal" evidence="1">
    <location>
        <begin position="2"/>
        <end position="75"/>
    </location>
</feature>
<evidence type="ECO:0000259" key="1">
    <source>
        <dbReference type="Pfam" id="PF03872"/>
    </source>
</evidence>
<keyword evidence="3" id="KW-1185">Reference proteome</keyword>